<keyword evidence="3" id="KW-1185">Reference proteome</keyword>
<evidence type="ECO:0000313" key="3">
    <source>
        <dbReference type="Proteomes" id="UP000247591"/>
    </source>
</evidence>
<sequence>MLKTGSRLQSQVCGTQVIVIKATTADSELDCGGQPMVDVAQAPSSGLTPAAGLDGGTQIGKRYVDAADTVEILVTKSGAGSLSLGGTPLDIKSAKPLPSSD</sequence>
<name>A0A318RMW2_WILLI</name>
<reference evidence="2 3" key="1">
    <citation type="submission" date="2018-06" db="EMBL/GenBank/DDBJ databases">
        <title>Genomic Encyclopedia of Type Strains, Phase IV (KMG-IV): sequencing the most valuable type-strain genomes for metagenomic binning, comparative biology and taxonomic classification.</title>
        <authorList>
            <person name="Goeker M."/>
        </authorList>
    </citation>
    <scope>NUCLEOTIDE SEQUENCE [LARGE SCALE GENOMIC DNA]</scope>
    <source>
        <strain evidence="2 3">DSM 45521</strain>
    </source>
</reference>
<feature type="region of interest" description="Disordered" evidence="1">
    <location>
        <begin position="82"/>
        <end position="101"/>
    </location>
</feature>
<organism evidence="2 3">
    <name type="scientific">Williamsia limnetica</name>
    <dbReference type="NCBI Taxonomy" id="882452"/>
    <lineage>
        <taxon>Bacteria</taxon>
        <taxon>Bacillati</taxon>
        <taxon>Actinomycetota</taxon>
        <taxon>Actinomycetes</taxon>
        <taxon>Mycobacteriales</taxon>
        <taxon>Nocardiaceae</taxon>
        <taxon>Williamsia</taxon>
    </lineage>
</organism>
<gene>
    <name evidence="2" type="ORF">DFR67_107301</name>
</gene>
<dbReference type="Proteomes" id="UP000247591">
    <property type="component" value="Unassembled WGS sequence"/>
</dbReference>
<dbReference type="OrthoDB" id="4378118at2"/>
<proteinExistence type="predicted"/>
<evidence type="ECO:0000313" key="2">
    <source>
        <dbReference type="EMBL" id="PYE17056.1"/>
    </source>
</evidence>
<accession>A0A318RMW2</accession>
<comment type="caution">
    <text evidence="2">The sequence shown here is derived from an EMBL/GenBank/DDBJ whole genome shotgun (WGS) entry which is preliminary data.</text>
</comment>
<evidence type="ECO:0000256" key="1">
    <source>
        <dbReference type="SAM" id="MobiDB-lite"/>
    </source>
</evidence>
<dbReference type="EMBL" id="QJSP01000007">
    <property type="protein sequence ID" value="PYE17056.1"/>
    <property type="molecule type" value="Genomic_DNA"/>
</dbReference>
<dbReference type="AlphaFoldDB" id="A0A318RMW2"/>
<dbReference type="RefSeq" id="WP_084834909.1">
    <property type="nucleotide sequence ID" value="NZ_QJSP01000007.1"/>
</dbReference>
<protein>
    <submittedName>
        <fullName evidence="2">Uncharacterized protein</fullName>
    </submittedName>
</protein>